<evidence type="ECO:0000313" key="3">
    <source>
        <dbReference type="EMBL" id="AKH16205.1"/>
    </source>
</evidence>
<dbReference type="KEGG" id="dch:SY84_03085"/>
<evidence type="ECO:0008006" key="5">
    <source>
        <dbReference type="Google" id="ProtNLM"/>
    </source>
</evidence>
<dbReference type="AlphaFoldDB" id="A0A0F7JNM9"/>
<protein>
    <recommendedName>
        <fullName evidence="5">DUF1565 domain-containing protein</fullName>
    </recommendedName>
</protein>
<dbReference type="RefSeq" id="WP_046842780.1">
    <property type="nucleotide sequence ID" value="NZ_CP011389.1"/>
</dbReference>
<organism evidence="3 4">
    <name type="scientific">Deinococcus soli</name>
    <name type="common">ex Cha et al. 2016</name>
    <dbReference type="NCBI Taxonomy" id="1309411"/>
    <lineage>
        <taxon>Bacteria</taxon>
        <taxon>Thermotogati</taxon>
        <taxon>Deinococcota</taxon>
        <taxon>Deinococci</taxon>
        <taxon>Deinococcales</taxon>
        <taxon>Deinococcaceae</taxon>
        <taxon>Deinococcus</taxon>
    </lineage>
</organism>
<dbReference type="SUPFAM" id="SSF51126">
    <property type="entry name" value="Pectin lyase-like"/>
    <property type="match status" value="1"/>
</dbReference>
<feature type="chain" id="PRO_5002517484" description="DUF1565 domain-containing protein" evidence="2">
    <location>
        <begin position="23"/>
        <end position="905"/>
    </location>
</feature>
<dbReference type="InterPro" id="IPR006626">
    <property type="entry name" value="PbH1"/>
</dbReference>
<dbReference type="InterPro" id="IPR012334">
    <property type="entry name" value="Pectin_lyas_fold"/>
</dbReference>
<dbReference type="EMBL" id="CP011389">
    <property type="protein sequence ID" value="AKH16205.1"/>
    <property type="molecule type" value="Genomic_DNA"/>
</dbReference>
<feature type="region of interest" description="Disordered" evidence="1">
    <location>
        <begin position="24"/>
        <end position="46"/>
    </location>
</feature>
<keyword evidence="2" id="KW-0732">Signal</keyword>
<dbReference type="SMART" id="SM00710">
    <property type="entry name" value="PbH1"/>
    <property type="match status" value="6"/>
</dbReference>
<dbReference type="Proteomes" id="UP000034024">
    <property type="component" value="Chromosome"/>
</dbReference>
<name>A0A0F7JNM9_9DEIO</name>
<evidence type="ECO:0000256" key="2">
    <source>
        <dbReference type="SAM" id="SignalP"/>
    </source>
</evidence>
<feature type="signal peptide" evidence="2">
    <location>
        <begin position="1"/>
        <end position="22"/>
    </location>
</feature>
<evidence type="ECO:0000313" key="4">
    <source>
        <dbReference type="Proteomes" id="UP000034024"/>
    </source>
</evidence>
<accession>A0A0F7JNM9</accession>
<dbReference type="Gene3D" id="2.160.20.10">
    <property type="entry name" value="Single-stranded right-handed beta-helix, Pectin lyase-like"/>
    <property type="match status" value="1"/>
</dbReference>
<keyword evidence="4" id="KW-1185">Reference proteome</keyword>
<dbReference type="InterPro" id="IPR011050">
    <property type="entry name" value="Pectin_lyase_fold/virulence"/>
</dbReference>
<dbReference type="PROSITE" id="PS51257">
    <property type="entry name" value="PROKAR_LIPOPROTEIN"/>
    <property type="match status" value="1"/>
</dbReference>
<evidence type="ECO:0000256" key="1">
    <source>
        <dbReference type="SAM" id="MobiDB-lite"/>
    </source>
</evidence>
<dbReference type="OrthoDB" id="57300at2"/>
<gene>
    <name evidence="3" type="ORF">SY84_03085</name>
</gene>
<sequence length="905" mass="91299">MNRHATILLTMSALLASCARHTATMPGAAPEAPPAPGTTPVTAQPGRSQPVHPLGLVTVNFSGLTAPSGPEVSASVPGGLTGSGLADLGSIQLRAASSGTFTTGTRGVDGVRYLYATFLVRNATAAGTAYTTPRQNLTLIAASTPSTLNNTPFSSLKRFDGSDADPTIAPLIQPTTGLTFDPRTGRPGLLSGAQDLQVYAENEVAGISGVTRAFPFGFVTRNRTRTDSRTLNANPGSSAFDGVVTVALKLPLQANVADDPYTFNMTFAVVDDSLTRVTESPEEQVGGDVAARATALGAQVAVLCGSTYSGTPLFIGSATTAGAPGTRAAHIGGDVALKSLPTAYAATGNTTLSTNSASGLGRFYSVYPPTPGGATPTLTFTGNGSARGGILNMNADGSFAFTSRVGDGAGATLTRNAADTFTFSGGTPTADTLRYGLNTSTGCTGSNQAAPVNVNGRVWFVNGAGGSGDGRQSTPFNTVSAAQTASGPNDLIYIASGTYSQPTTFTLKNAQATVGAGTALTVNGSTLLTAATAPLLQVTGGAGVTLASNNTLTGLSVQGSTDGITGTNFGTLNGTLTQVRASNGLALNLKNGTVNLTSTRLDAANPATNGRGVNLEQVGGTLTVTGSGSAGSGGTIQTAASAGNIGIHLQPDTANLTVNLNRMVVQQNHVGVQFTPFGTASTGTLNLSVQDSSFQNNTASSVYLNPTGNTSNTYLIRNNSFTHAGTGNGVTYEAQRPTGSTSVDHGRIQNNTLSLSTSGNANPIDLAQRVAGSARFEVSGNTITSYGLYGMQFRTMDGAARMDVILTNNNVSSPAHPNNLDGIALTSSTTSGQGNFLCVKPIGNTSVAPNPAPISGFRLRQLLGSTFQIDTAAPSSAGVTAVNNGSTVRLSGTFAPVAGTCQAPN</sequence>
<dbReference type="PATRIC" id="fig|1309411.5.peg.642"/>
<proteinExistence type="predicted"/>
<reference evidence="3 4" key="1">
    <citation type="submission" date="2015-01" db="EMBL/GenBank/DDBJ databases">
        <title>Deinococcus soli/N5/whole genome sequencing.</title>
        <authorList>
            <person name="Kim M.K."/>
            <person name="Srinivasan S."/>
            <person name="Lee J.-J."/>
        </authorList>
    </citation>
    <scope>NUCLEOTIDE SEQUENCE [LARGE SCALE GENOMIC DNA]</scope>
    <source>
        <strain evidence="3 4">N5</strain>
    </source>
</reference>